<protein>
    <recommendedName>
        <fullName evidence="3">Immunity protein 50</fullName>
    </recommendedName>
</protein>
<evidence type="ECO:0000313" key="2">
    <source>
        <dbReference type="Proteomes" id="UP000198923"/>
    </source>
</evidence>
<name>A0A1G8LC11_9ACTN</name>
<evidence type="ECO:0008006" key="3">
    <source>
        <dbReference type="Google" id="ProtNLM"/>
    </source>
</evidence>
<evidence type="ECO:0000313" key="1">
    <source>
        <dbReference type="EMBL" id="SDI53201.1"/>
    </source>
</evidence>
<gene>
    <name evidence="1" type="ORF">SAMN05421505_1647</name>
</gene>
<sequence length="156" mass="17843">MKYVRIDPLQGLYGYLHDPQPYLDALPRFIAQLPPGARSYASAPGHYDFSSHECVKDLTFGHFSLKDTDGQMSLEVYFEPNEWKHERGLLISYPDVQTIRIETRDKDQSAKRLGSVQLDEVLPREFGLIHEFAFTGGTMIICATDLYAAWTDITLR</sequence>
<keyword evidence="2" id="KW-1185">Reference proteome</keyword>
<dbReference type="EMBL" id="FNCN01000064">
    <property type="protein sequence ID" value="SDI53201.1"/>
    <property type="molecule type" value="Genomic_DNA"/>
</dbReference>
<dbReference type="AlphaFoldDB" id="A0A1G8LC11"/>
<proteinExistence type="predicted"/>
<dbReference type="STRING" id="504805.SAMN05421505_1647"/>
<reference evidence="1 2" key="1">
    <citation type="submission" date="2016-10" db="EMBL/GenBank/DDBJ databases">
        <authorList>
            <person name="de Groot N.N."/>
        </authorList>
    </citation>
    <scope>NUCLEOTIDE SEQUENCE [LARGE SCALE GENOMIC DNA]</scope>
    <source>
        <strain evidence="1 2">CPCC 201354</strain>
    </source>
</reference>
<accession>A0A1G8LC11</accession>
<dbReference type="Proteomes" id="UP000198923">
    <property type="component" value="Unassembled WGS sequence"/>
</dbReference>
<organism evidence="1 2">
    <name type="scientific">Sinosporangium album</name>
    <dbReference type="NCBI Taxonomy" id="504805"/>
    <lineage>
        <taxon>Bacteria</taxon>
        <taxon>Bacillati</taxon>
        <taxon>Actinomycetota</taxon>
        <taxon>Actinomycetes</taxon>
        <taxon>Streptosporangiales</taxon>
        <taxon>Streptosporangiaceae</taxon>
        <taxon>Sinosporangium</taxon>
    </lineage>
</organism>